<dbReference type="SUPFAM" id="SSF54285">
    <property type="entry name" value="MoaD/ThiS"/>
    <property type="match status" value="1"/>
</dbReference>
<proteinExistence type="predicted"/>
<dbReference type="InterPro" id="IPR012675">
    <property type="entry name" value="Beta-grasp_dom_sf"/>
</dbReference>
<dbReference type="RefSeq" id="WP_011731687.1">
    <property type="nucleotide sequence ID" value="NZ_AABUZP020000066.1"/>
</dbReference>
<dbReference type="NCBIfam" id="TIGR01683">
    <property type="entry name" value="thiS"/>
    <property type="match status" value="1"/>
</dbReference>
<dbReference type="EMBL" id="AABQDW010000009">
    <property type="protein sequence ID" value="EAI5408188.1"/>
    <property type="molecule type" value="Genomic_DNA"/>
</dbReference>
<dbReference type="InterPro" id="IPR003749">
    <property type="entry name" value="ThiS/MoaD-like"/>
</dbReference>
<reference evidence="3 6" key="1">
    <citation type="submission" date="2018-05" db="EMBL/GenBank/DDBJ databases">
        <authorList>
            <consortium name="PulseNet: The National Subtyping Network for Foodborne Disease Surveillance"/>
            <person name="Tarr C.L."/>
            <person name="Trees E."/>
            <person name="Katz L.S."/>
            <person name="Carleton-Romer H.A."/>
            <person name="Stroika S."/>
            <person name="Kucerova Z."/>
            <person name="Roache K.F."/>
            <person name="Sabol A.L."/>
            <person name="Besser J."/>
            <person name="Gerner-Smidt P."/>
        </authorList>
    </citation>
    <scope>NUCLEOTIDE SEQUENCE</scope>
    <source>
        <strain evidence="3">2014D-0197</strain>
        <strain evidence="1 6">2016D-0221</strain>
        <strain evidence="4">D4313</strain>
        <strain evidence="2 5">PNUSAC001503</strain>
    </source>
</reference>
<dbReference type="OMA" id="DRIAIEC"/>
<dbReference type="Proteomes" id="UP000557842">
    <property type="component" value="Unassembled WGS sequence"/>
</dbReference>
<dbReference type="Proteomes" id="UP000535509">
    <property type="component" value="Unassembled WGS sequence"/>
</dbReference>
<dbReference type="CDD" id="cd00565">
    <property type="entry name" value="Ubl_ThiS"/>
    <property type="match status" value="1"/>
</dbReference>
<dbReference type="InterPro" id="IPR016155">
    <property type="entry name" value="Mopterin_synth/thiamin_S_b"/>
</dbReference>
<evidence type="ECO:0000313" key="3">
    <source>
        <dbReference type="EMBL" id="EAK0452505.1"/>
    </source>
</evidence>
<dbReference type="InterPro" id="IPR010035">
    <property type="entry name" value="Thi_S"/>
</dbReference>
<dbReference type="Pfam" id="PF02597">
    <property type="entry name" value="ThiS"/>
    <property type="match status" value="1"/>
</dbReference>
<organism evidence="3">
    <name type="scientific">Campylobacter fetus</name>
    <dbReference type="NCBI Taxonomy" id="196"/>
    <lineage>
        <taxon>Bacteria</taxon>
        <taxon>Pseudomonadati</taxon>
        <taxon>Campylobacterota</taxon>
        <taxon>Epsilonproteobacteria</taxon>
        <taxon>Campylobacterales</taxon>
        <taxon>Campylobacteraceae</taxon>
        <taxon>Campylobacter</taxon>
    </lineage>
</organism>
<dbReference type="PANTHER" id="PTHR34472:SF1">
    <property type="entry name" value="SULFUR CARRIER PROTEIN THIS"/>
    <property type="match status" value="1"/>
</dbReference>
<dbReference type="GeneID" id="61063917"/>
<dbReference type="AlphaFoldDB" id="A0A5L4H6F2"/>
<name>A0A5L4H6F2_CAMFE</name>
<gene>
    <name evidence="3" type="primary">thiS</name>
    <name evidence="3" type="ORF">AAH17_02350</name>
    <name evidence="4" type="ORF">AAH24_05305</name>
    <name evidence="1" type="ORF">BVH53_05685</name>
    <name evidence="2" type="ORF">CX802_00505</name>
</gene>
<evidence type="ECO:0000313" key="6">
    <source>
        <dbReference type="Proteomes" id="UP000557842"/>
    </source>
</evidence>
<keyword evidence="5" id="KW-1185">Reference proteome</keyword>
<accession>A0A5L4H6F2</accession>
<dbReference type="EMBL" id="AACCXK010000003">
    <property type="protein sequence ID" value="EAK0452505.1"/>
    <property type="molecule type" value="Genomic_DNA"/>
</dbReference>
<evidence type="ECO:0000313" key="1">
    <source>
        <dbReference type="EMBL" id="EAI5408188.1"/>
    </source>
</evidence>
<dbReference type="EMBL" id="AABTCC010000001">
    <property type="protein sequence ID" value="EAI8858329.1"/>
    <property type="molecule type" value="Genomic_DNA"/>
</dbReference>
<comment type="caution">
    <text evidence="3">The sequence shown here is derived from an EMBL/GenBank/DDBJ whole genome shotgun (WGS) entry which is preliminary data.</text>
</comment>
<dbReference type="Gene3D" id="3.10.20.30">
    <property type="match status" value="1"/>
</dbReference>
<protein>
    <submittedName>
        <fullName evidence="3">Sulfur carrier protein ThiS</fullName>
    </submittedName>
</protein>
<dbReference type="EMBL" id="AACCXM010000003">
    <property type="protein sequence ID" value="EAK0468782.1"/>
    <property type="molecule type" value="Genomic_DNA"/>
</dbReference>
<sequence length="66" mass="7541">MKIKINSNIIDIDENLSLKKWLETNGYNLDRIAIECDGEIISKSVWNEFILRENVSLEIVEFVGGG</sequence>
<dbReference type="PANTHER" id="PTHR34472">
    <property type="entry name" value="SULFUR CARRIER PROTEIN THIS"/>
    <property type="match status" value="1"/>
</dbReference>
<evidence type="ECO:0000313" key="2">
    <source>
        <dbReference type="EMBL" id="EAI8858329.1"/>
    </source>
</evidence>
<evidence type="ECO:0000313" key="4">
    <source>
        <dbReference type="EMBL" id="EAK0468782.1"/>
    </source>
</evidence>
<evidence type="ECO:0000313" key="5">
    <source>
        <dbReference type="Proteomes" id="UP000535509"/>
    </source>
</evidence>